<organism evidence="6 7">
    <name type="scientific">Actinophytocola algeriensis</name>
    <dbReference type="NCBI Taxonomy" id="1768010"/>
    <lineage>
        <taxon>Bacteria</taxon>
        <taxon>Bacillati</taxon>
        <taxon>Actinomycetota</taxon>
        <taxon>Actinomycetes</taxon>
        <taxon>Pseudonocardiales</taxon>
        <taxon>Pseudonocardiaceae</taxon>
    </lineage>
</organism>
<dbReference type="EMBL" id="JACHJQ010000004">
    <property type="protein sequence ID" value="MBB4908239.1"/>
    <property type="molecule type" value="Genomic_DNA"/>
</dbReference>
<evidence type="ECO:0000256" key="4">
    <source>
        <dbReference type="ARBA" id="ARBA00023163"/>
    </source>
</evidence>
<evidence type="ECO:0000259" key="5">
    <source>
        <dbReference type="PROSITE" id="PS50931"/>
    </source>
</evidence>
<gene>
    <name evidence="6" type="ORF">FHR82_004481</name>
</gene>
<dbReference type="PANTHER" id="PTHR30346">
    <property type="entry name" value="TRANSCRIPTIONAL DUAL REGULATOR HCAR-RELATED"/>
    <property type="match status" value="1"/>
</dbReference>
<dbReference type="PRINTS" id="PR00039">
    <property type="entry name" value="HTHLYSR"/>
</dbReference>
<feature type="domain" description="HTH lysR-type" evidence="5">
    <location>
        <begin position="1"/>
        <end position="59"/>
    </location>
</feature>
<dbReference type="SUPFAM" id="SSF53850">
    <property type="entry name" value="Periplasmic binding protein-like II"/>
    <property type="match status" value="1"/>
</dbReference>
<keyword evidence="2" id="KW-0805">Transcription regulation</keyword>
<sequence>MDLLRHLRFFVAVAEEGHFGHAADRLGMTQPPLSQGIRRLEDRLGVPLLTRTARGVGLTPAGAELLPRATALLADAARFTEDAQRHRDAHAELRIGVVPQLSAWHVAAVVDGVRRAGARATTTVASTVELVAAVVAGQLDCAVVHHPALVHPLECGGVAKLPAEFLVPAGRTVQRFAHLRDLALAAAPRSHNTAACDLLVDSLRAKGIDPVLLAAPTDRDVVAAVASGAAFGITADPGLRAPGVERVALGGDEFFLRVRLVWRTEPGLRAAIEDALAGDRHAIG</sequence>
<dbReference type="PANTHER" id="PTHR30346:SF17">
    <property type="entry name" value="LYSR FAMILY TRANSCRIPTIONAL REGULATOR"/>
    <property type="match status" value="1"/>
</dbReference>
<reference evidence="6 7" key="1">
    <citation type="submission" date="2020-08" db="EMBL/GenBank/DDBJ databases">
        <title>Genomic Encyclopedia of Type Strains, Phase III (KMG-III): the genomes of soil and plant-associated and newly described type strains.</title>
        <authorList>
            <person name="Whitman W."/>
        </authorList>
    </citation>
    <scope>NUCLEOTIDE SEQUENCE [LARGE SCALE GENOMIC DNA]</scope>
    <source>
        <strain evidence="6 7">CECT 8960</strain>
    </source>
</reference>
<keyword evidence="7" id="KW-1185">Reference proteome</keyword>
<evidence type="ECO:0000256" key="1">
    <source>
        <dbReference type="ARBA" id="ARBA00009437"/>
    </source>
</evidence>
<keyword evidence="3 6" id="KW-0238">DNA-binding</keyword>
<dbReference type="GO" id="GO:0003700">
    <property type="term" value="F:DNA-binding transcription factor activity"/>
    <property type="evidence" value="ECO:0007669"/>
    <property type="project" value="InterPro"/>
</dbReference>
<proteinExistence type="inferred from homology"/>
<dbReference type="FunFam" id="1.10.10.10:FF:000001">
    <property type="entry name" value="LysR family transcriptional regulator"/>
    <property type="match status" value="1"/>
</dbReference>
<dbReference type="Proteomes" id="UP000520767">
    <property type="component" value="Unassembled WGS sequence"/>
</dbReference>
<dbReference type="InterPro" id="IPR000847">
    <property type="entry name" value="LysR_HTH_N"/>
</dbReference>
<dbReference type="Gene3D" id="1.10.10.10">
    <property type="entry name" value="Winged helix-like DNA-binding domain superfamily/Winged helix DNA-binding domain"/>
    <property type="match status" value="1"/>
</dbReference>
<dbReference type="PROSITE" id="PS50931">
    <property type="entry name" value="HTH_LYSR"/>
    <property type="match status" value="1"/>
</dbReference>
<evidence type="ECO:0000256" key="2">
    <source>
        <dbReference type="ARBA" id="ARBA00023015"/>
    </source>
</evidence>
<dbReference type="GO" id="GO:0003677">
    <property type="term" value="F:DNA binding"/>
    <property type="evidence" value="ECO:0007669"/>
    <property type="project" value="UniProtKB-KW"/>
</dbReference>
<evidence type="ECO:0000256" key="3">
    <source>
        <dbReference type="ARBA" id="ARBA00023125"/>
    </source>
</evidence>
<keyword evidence="4" id="KW-0804">Transcription</keyword>
<comment type="similarity">
    <text evidence="1">Belongs to the LysR transcriptional regulatory family.</text>
</comment>
<dbReference type="InterPro" id="IPR036390">
    <property type="entry name" value="WH_DNA-bd_sf"/>
</dbReference>
<evidence type="ECO:0000313" key="7">
    <source>
        <dbReference type="Proteomes" id="UP000520767"/>
    </source>
</evidence>
<accession>A0A7W7Q7T3</accession>
<dbReference type="InterPro" id="IPR036388">
    <property type="entry name" value="WH-like_DNA-bd_sf"/>
</dbReference>
<comment type="caution">
    <text evidence="6">The sequence shown here is derived from an EMBL/GenBank/DDBJ whole genome shotgun (WGS) entry which is preliminary data.</text>
</comment>
<protein>
    <submittedName>
        <fullName evidence="6">DNA-binding transcriptional LysR family regulator</fullName>
    </submittedName>
</protein>
<name>A0A7W7Q7T3_9PSEU</name>
<dbReference type="AlphaFoldDB" id="A0A7W7Q7T3"/>
<dbReference type="Gene3D" id="3.40.190.10">
    <property type="entry name" value="Periplasmic binding protein-like II"/>
    <property type="match status" value="2"/>
</dbReference>
<dbReference type="GO" id="GO:0032993">
    <property type="term" value="C:protein-DNA complex"/>
    <property type="evidence" value="ECO:0007669"/>
    <property type="project" value="TreeGrafter"/>
</dbReference>
<evidence type="ECO:0000313" key="6">
    <source>
        <dbReference type="EMBL" id="MBB4908239.1"/>
    </source>
</evidence>
<dbReference type="Pfam" id="PF00126">
    <property type="entry name" value="HTH_1"/>
    <property type="match status" value="1"/>
</dbReference>
<dbReference type="RefSeq" id="WP_311771210.1">
    <property type="nucleotide sequence ID" value="NZ_JACHJQ010000004.1"/>
</dbReference>
<dbReference type="SUPFAM" id="SSF46785">
    <property type="entry name" value="Winged helix' DNA-binding domain"/>
    <property type="match status" value="1"/>
</dbReference>